<dbReference type="PANTHER" id="PTHR43267:SF3">
    <property type="entry name" value="THIF PROTEIN"/>
    <property type="match status" value="1"/>
</dbReference>
<dbReference type="InterPro" id="IPR035985">
    <property type="entry name" value="Ubiquitin-activating_enz"/>
</dbReference>
<dbReference type="SUPFAM" id="SSF69572">
    <property type="entry name" value="Activating enzymes of the ubiquitin-like proteins"/>
    <property type="match status" value="1"/>
</dbReference>
<dbReference type="STRING" id="1798471.A3A21_03480"/>
<dbReference type="PANTHER" id="PTHR43267">
    <property type="entry name" value="TRNA THREONYLCARBAMOYLADENOSINE DEHYDRATASE"/>
    <property type="match status" value="1"/>
</dbReference>
<dbReference type="GO" id="GO:0061503">
    <property type="term" value="F:tRNA threonylcarbamoyladenosine dehydratase"/>
    <property type="evidence" value="ECO:0007669"/>
    <property type="project" value="TreeGrafter"/>
</dbReference>
<dbReference type="GO" id="GO:0061504">
    <property type="term" value="P:cyclic threonylcarbamoyladenosine biosynthetic process"/>
    <property type="evidence" value="ECO:0007669"/>
    <property type="project" value="TreeGrafter"/>
</dbReference>
<accession>A0A1F6BYS3</accession>
<dbReference type="GO" id="GO:0008641">
    <property type="term" value="F:ubiquitin-like modifier activating enzyme activity"/>
    <property type="evidence" value="ECO:0007669"/>
    <property type="project" value="InterPro"/>
</dbReference>
<evidence type="ECO:0000313" key="3">
    <source>
        <dbReference type="Proteomes" id="UP000176996"/>
    </source>
</evidence>
<organism evidence="2 3">
    <name type="scientific">Candidatus Jorgensenbacteria bacterium RIFCSPLOWO2_01_FULL_45_25b</name>
    <dbReference type="NCBI Taxonomy" id="1798471"/>
    <lineage>
        <taxon>Bacteria</taxon>
        <taxon>Candidatus Joergenseniibacteriota</taxon>
    </lineage>
</organism>
<dbReference type="Pfam" id="PF00899">
    <property type="entry name" value="ThiF"/>
    <property type="match status" value="1"/>
</dbReference>
<comment type="caution">
    <text evidence="2">The sequence shown here is derived from an EMBL/GenBank/DDBJ whole genome shotgun (WGS) entry which is preliminary data.</text>
</comment>
<feature type="domain" description="THIF-type NAD/FAD binding fold" evidence="1">
    <location>
        <begin position="106"/>
        <end position="248"/>
    </location>
</feature>
<name>A0A1F6BYS3_9BACT</name>
<dbReference type="InterPro" id="IPR045886">
    <property type="entry name" value="ThiF/MoeB/HesA"/>
</dbReference>
<protein>
    <recommendedName>
        <fullName evidence="1">THIF-type NAD/FAD binding fold domain-containing protein</fullName>
    </recommendedName>
</protein>
<proteinExistence type="predicted"/>
<evidence type="ECO:0000313" key="2">
    <source>
        <dbReference type="EMBL" id="OGG42061.1"/>
    </source>
</evidence>
<dbReference type="Proteomes" id="UP000176996">
    <property type="component" value="Unassembled WGS sequence"/>
</dbReference>
<reference evidence="2 3" key="1">
    <citation type="journal article" date="2016" name="Nat. Commun.">
        <title>Thousands of microbial genomes shed light on interconnected biogeochemical processes in an aquifer system.</title>
        <authorList>
            <person name="Anantharaman K."/>
            <person name="Brown C.T."/>
            <person name="Hug L.A."/>
            <person name="Sharon I."/>
            <person name="Castelle C.J."/>
            <person name="Probst A.J."/>
            <person name="Thomas B.C."/>
            <person name="Singh A."/>
            <person name="Wilkins M.J."/>
            <person name="Karaoz U."/>
            <person name="Brodie E.L."/>
            <person name="Williams K.H."/>
            <person name="Hubbard S.S."/>
            <person name="Banfield J.F."/>
        </authorList>
    </citation>
    <scope>NUCLEOTIDE SEQUENCE [LARGE SCALE GENOMIC DNA]</scope>
</reference>
<dbReference type="EMBL" id="MFKK01000008">
    <property type="protein sequence ID" value="OGG42061.1"/>
    <property type="molecule type" value="Genomic_DNA"/>
</dbReference>
<dbReference type="InterPro" id="IPR000594">
    <property type="entry name" value="ThiF_NAD_FAD-bd"/>
</dbReference>
<sequence>MKPVFFSPNVSSHRRRIFSLRRRKDIRVFDSYRDQLYDLFLVRNPDIKLSPKDASRRFGAFLSEVVSKHSLFECGRWVFFPWNKTLVHLLNQEDFYELRTARNRDLITPEEQGILASSVLSIAGLSVGNSAFLTLLLEGFSDFHISDPDTLSVSNLNRIRSGVSSLGVSKTTIALEEAYELHPYAIIHPFSRGIRSMKNALLFLKKDGRPVSALIEEVDDIGAKILLRQVASKLRVPVVTATDCGNNALIDVERFDIEPRRELFHGALRGVSPQTLSSMDFPERMKLVDRIVGRKFLSSRMKESLSRVGNTLYSWPQLGSAVMLSGAAVAHVVRKIVLGSNMPSGRYVVDFDGIFNG</sequence>
<gene>
    <name evidence="2" type="ORF">A3A21_03480</name>
</gene>
<evidence type="ECO:0000259" key="1">
    <source>
        <dbReference type="Pfam" id="PF00899"/>
    </source>
</evidence>
<dbReference type="Gene3D" id="3.40.50.720">
    <property type="entry name" value="NAD(P)-binding Rossmann-like Domain"/>
    <property type="match status" value="1"/>
</dbReference>
<dbReference type="AlphaFoldDB" id="A0A1F6BYS3"/>